<reference evidence="3 4" key="1">
    <citation type="submission" date="2019-08" db="EMBL/GenBank/DDBJ databases">
        <title>Complete genome sequence of Terriglobus albidus strain ORNL.</title>
        <authorList>
            <person name="Podar M."/>
        </authorList>
    </citation>
    <scope>NUCLEOTIDE SEQUENCE [LARGE SCALE GENOMIC DNA]</scope>
    <source>
        <strain evidence="3 4">ORNL</strain>
    </source>
</reference>
<dbReference type="InterPro" id="IPR000073">
    <property type="entry name" value="AB_hydrolase_1"/>
</dbReference>
<evidence type="ECO:0000313" key="3">
    <source>
        <dbReference type="EMBL" id="QEE28014.1"/>
    </source>
</evidence>
<protein>
    <submittedName>
        <fullName evidence="3">Alpha/beta hydrolase</fullName>
    </submittedName>
</protein>
<keyword evidence="3" id="KW-0378">Hydrolase</keyword>
<dbReference type="Gene3D" id="3.40.50.1820">
    <property type="entry name" value="alpha/beta hydrolase"/>
    <property type="match status" value="1"/>
</dbReference>
<evidence type="ECO:0000256" key="1">
    <source>
        <dbReference type="SAM" id="SignalP"/>
    </source>
</evidence>
<dbReference type="EMBL" id="CP042806">
    <property type="protein sequence ID" value="QEE28014.1"/>
    <property type="molecule type" value="Genomic_DNA"/>
</dbReference>
<dbReference type="AlphaFoldDB" id="A0A5B9E8S3"/>
<dbReference type="GO" id="GO:0016787">
    <property type="term" value="F:hydrolase activity"/>
    <property type="evidence" value="ECO:0007669"/>
    <property type="project" value="UniProtKB-KW"/>
</dbReference>
<accession>A0A5B9E8S3</accession>
<dbReference type="Pfam" id="PF12697">
    <property type="entry name" value="Abhydrolase_6"/>
    <property type="match status" value="1"/>
</dbReference>
<sequence>MARNIRSAFWNMTLLAIFAATAHSQPANPMPLGKMVDLGGYRLHLYCTGRGKQTVVLSPGGGDFSFVWYLVQQQLQSSARVCTYDRAGSAWSDPGPQPLTLRQEAYELERALKLSGERGPYVVAGHSIGGLVMMTFAEGYPDETSGIVLVDTPSPDSTLGFWGKLVRVRDLAKRTIPPIHTMETSPPIPITDAERERAMKYKSHRIQPPFDRLPLEIQKLQLWAQTLPPKVGLTEQDDYTPEEFEFLYELEDFGHPFGDKPLVIMIGMQDHASHEEKITAKRAEHTLSTNNKVIEVQDSGHAIHLEDPAAVVAAIRETMSAALHRTPLKQ</sequence>
<name>A0A5B9E8S3_9BACT</name>
<feature type="signal peptide" evidence="1">
    <location>
        <begin position="1"/>
        <end position="22"/>
    </location>
</feature>
<dbReference type="KEGG" id="talb:FTW19_08405"/>
<feature type="chain" id="PRO_5022783557" evidence="1">
    <location>
        <begin position="23"/>
        <end position="330"/>
    </location>
</feature>
<keyword evidence="1" id="KW-0732">Signal</keyword>
<gene>
    <name evidence="3" type="ORF">FTW19_08405</name>
</gene>
<dbReference type="PANTHER" id="PTHR43139">
    <property type="entry name" value="SI:DKEY-122A22.2"/>
    <property type="match status" value="1"/>
</dbReference>
<dbReference type="SUPFAM" id="SSF53474">
    <property type="entry name" value="alpha/beta-Hydrolases"/>
    <property type="match status" value="1"/>
</dbReference>
<organism evidence="3 4">
    <name type="scientific">Terriglobus albidus</name>
    <dbReference type="NCBI Taxonomy" id="1592106"/>
    <lineage>
        <taxon>Bacteria</taxon>
        <taxon>Pseudomonadati</taxon>
        <taxon>Acidobacteriota</taxon>
        <taxon>Terriglobia</taxon>
        <taxon>Terriglobales</taxon>
        <taxon>Acidobacteriaceae</taxon>
        <taxon>Terriglobus</taxon>
    </lineage>
</organism>
<dbReference type="RefSeq" id="WP_147647204.1">
    <property type="nucleotide sequence ID" value="NZ_CP042806.1"/>
</dbReference>
<dbReference type="InterPro" id="IPR052370">
    <property type="entry name" value="Meta-cleavage_hydrolase"/>
</dbReference>
<dbReference type="OrthoDB" id="59888at2"/>
<dbReference type="InterPro" id="IPR029058">
    <property type="entry name" value="AB_hydrolase_fold"/>
</dbReference>
<dbReference type="Proteomes" id="UP000321820">
    <property type="component" value="Chromosome"/>
</dbReference>
<evidence type="ECO:0000259" key="2">
    <source>
        <dbReference type="Pfam" id="PF12697"/>
    </source>
</evidence>
<proteinExistence type="predicted"/>
<evidence type="ECO:0000313" key="4">
    <source>
        <dbReference type="Proteomes" id="UP000321820"/>
    </source>
</evidence>
<keyword evidence="4" id="KW-1185">Reference proteome</keyword>
<feature type="domain" description="AB hydrolase-1" evidence="2">
    <location>
        <begin position="55"/>
        <end position="314"/>
    </location>
</feature>
<dbReference type="PANTHER" id="PTHR43139:SF52">
    <property type="entry name" value="SI:DKEY-122A22.2"/>
    <property type="match status" value="1"/>
</dbReference>